<dbReference type="OrthoDB" id="5181554at2"/>
<keyword evidence="8" id="KW-1185">Reference proteome</keyword>
<organism evidence="7 8">
    <name type="scientific">Actinokineospora bangkokensis</name>
    <dbReference type="NCBI Taxonomy" id="1193682"/>
    <lineage>
        <taxon>Bacteria</taxon>
        <taxon>Bacillati</taxon>
        <taxon>Actinomycetota</taxon>
        <taxon>Actinomycetes</taxon>
        <taxon>Pseudonocardiales</taxon>
        <taxon>Pseudonocardiaceae</taxon>
        <taxon>Actinokineospora</taxon>
    </lineage>
</organism>
<keyword evidence="4" id="KW-0472">Membrane</keyword>
<evidence type="ECO:0000256" key="3">
    <source>
        <dbReference type="ARBA" id="ARBA00023012"/>
    </source>
</evidence>
<dbReference type="GO" id="GO:0000160">
    <property type="term" value="P:phosphorelay signal transduction system"/>
    <property type="evidence" value="ECO:0007669"/>
    <property type="project" value="UniProtKB-KW"/>
</dbReference>
<dbReference type="PANTHER" id="PTHR24421:SF61">
    <property type="entry name" value="OXYGEN SENSOR HISTIDINE KINASE NREB"/>
    <property type="match status" value="1"/>
</dbReference>
<evidence type="ECO:0000259" key="6">
    <source>
        <dbReference type="Pfam" id="PF19354"/>
    </source>
</evidence>
<comment type="caution">
    <text evidence="7">The sequence shown here is derived from an EMBL/GenBank/DDBJ whole genome shotgun (WGS) entry which is preliminary data.</text>
</comment>
<feature type="transmembrane region" description="Helical" evidence="4">
    <location>
        <begin position="109"/>
        <end position="136"/>
    </location>
</feature>
<sequence length="373" mass="38509">MDDAGDPTAPLWRAAVLLRAITLCFAAAVVGAHHGEYAGTTAAWAIIAAMAVWTVASGAYYLRRGPALWFTLVDLVLCCGLMALSRVALTAEQLAGTVPLVPTVWVTAVVAFGAVRAGVVGGSLFGLAVAACNFAVRGYVNTDLVRDLVLLVGIGSVLGLAATTSRRSAARLAAAQRIEAATAERERLARDIHDSVLQVLARVRKRGLEVGGEAAELGELAGRQEVALRALVSAAPLESAGGEADLRGLLQVLGTDRVHVSAPGTPVLVPGAVATELAALVREALENVARHAGAGAQAWVLLEELPDAVVLSVRDDGAGIPRGRLAEAAAQGRMGVARSIRGRVADLGGTITLDTGPGLGTEWELRVPREWCS</sequence>
<dbReference type="InterPro" id="IPR050482">
    <property type="entry name" value="Sensor_HK_TwoCompSys"/>
</dbReference>
<dbReference type="RefSeq" id="WP_075977699.1">
    <property type="nucleotide sequence ID" value="NZ_MKQR01000026.1"/>
</dbReference>
<name>A0A1Q9LG59_9PSEU</name>
<dbReference type="GO" id="GO:0016301">
    <property type="term" value="F:kinase activity"/>
    <property type="evidence" value="ECO:0007669"/>
    <property type="project" value="UniProtKB-KW"/>
</dbReference>
<dbReference type="InterPro" id="IPR003594">
    <property type="entry name" value="HATPase_dom"/>
</dbReference>
<feature type="transmembrane region" description="Helical" evidence="4">
    <location>
        <begin position="42"/>
        <end position="62"/>
    </location>
</feature>
<keyword evidence="7" id="KW-0547">Nucleotide-binding</keyword>
<keyword evidence="4" id="KW-1133">Transmembrane helix</keyword>
<dbReference type="InterPro" id="IPR036890">
    <property type="entry name" value="HATPase_C_sf"/>
</dbReference>
<dbReference type="Proteomes" id="UP000186040">
    <property type="component" value="Unassembled WGS sequence"/>
</dbReference>
<dbReference type="EMBL" id="MKQR01000026">
    <property type="protein sequence ID" value="OLR91028.1"/>
    <property type="molecule type" value="Genomic_DNA"/>
</dbReference>
<dbReference type="SUPFAM" id="SSF55874">
    <property type="entry name" value="ATPase domain of HSP90 chaperone/DNA topoisomerase II/histidine kinase"/>
    <property type="match status" value="1"/>
</dbReference>
<evidence type="ECO:0000256" key="1">
    <source>
        <dbReference type="ARBA" id="ARBA00022679"/>
    </source>
</evidence>
<evidence type="ECO:0000313" key="7">
    <source>
        <dbReference type="EMBL" id="OLR91028.1"/>
    </source>
</evidence>
<accession>A0A1Q9LG59</accession>
<dbReference type="NCBIfam" id="NF047322">
    <property type="entry name" value="HK_morpho_MacS"/>
    <property type="match status" value="1"/>
</dbReference>
<evidence type="ECO:0000259" key="5">
    <source>
        <dbReference type="Pfam" id="PF02518"/>
    </source>
</evidence>
<keyword evidence="7" id="KW-0067">ATP-binding</keyword>
<keyword evidence="3" id="KW-0902">Two-component regulatory system</keyword>
<keyword evidence="2" id="KW-0418">Kinase</keyword>
<gene>
    <name evidence="7" type="ORF">BJP25_31295</name>
</gene>
<dbReference type="PANTHER" id="PTHR24421">
    <property type="entry name" value="NITRATE/NITRITE SENSOR PROTEIN NARX-RELATED"/>
    <property type="match status" value="1"/>
</dbReference>
<proteinExistence type="predicted"/>
<dbReference type="AlphaFoldDB" id="A0A1Q9LG59"/>
<feature type="domain" description="Histidine kinase/HSP90-like ATPase" evidence="5">
    <location>
        <begin position="274"/>
        <end position="369"/>
    </location>
</feature>
<dbReference type="Gene3D" id="1.20.5.1930">
    <property type="match status" value="1"/>
</dbReference>
<feature type="transmembrane region" description="Helical" evidence="4">
    <location>
        <begin position="69"/>
        <end position="89"/>
    </location>
</feature>
<evidence type="ECO:0000313" key="8">
    <source>
        <dbReference type="Proteomes" id="UP000186040"/>
    </source>
</evidence>
<dbReference type="STRING" id="1193682.BJP25_31295"/>
<dbReference type="CDD" id="cd16917">
    <property type="entry name" value="HATPase_UhpB-NarQ-NarX-like"/>
    <property type="match status" value="1"/>
</dbReference>
<reference evidence="7 8" key="1">
    <citation type="submission" date="2016-10" db="EMBL/GenBank/DDBJ databases">
        <title>The Draft Genome Sequence of Actinokineospora bangkokensis 44EHWT reveals the biosynthetic pathway of antifungal compounds Thailandins with unusual extender unit butylmalonyl-CoA.</title>
        <authorList>
            <person name="Greule A."/>
            <person name="Intra B."/>
            <person name="Flemming S."/>
            <person name="Rommel M.G."/>
            <person name="Panbangred W."/>
            <person name="Bechthold A."/>
        </authorList>
    </citation>
    <scope>NUCLEOTIDE SEQUENCE [LARGE SCALE GENOMIC DNA]</scope>
    <source>
        <strain evidence="7 8">44EHW</strain>
    </source>
</reference>
<evidence type="ECO:0000256" key="4">
    <source>
        <dbReference type="SAM" id="Phobius"/>
    </source>
</evidence>
<evidence type="ECO:0000256" key="2">
    <source>
        <dbReference type="ARBA" id="ARBA00022777"/>
    </source>
</evidence>
<feature type="transmembrane region" description="Helical" evidence="4">
    <location>
        <begin position="12"/>
        <end position="30"/>
    </location>
</feature>
<dbReference type="Pfam" id="PF19354">
    <property type="entry name" value="DUF5931"/>
    <property type="match status" value="1"/>
</dbReference>
<feature type="transmembrane region" description="Helical" evidence="4">
    <location>
        <begin position="148"/>
        <end position="165"/>
    </location>
</feature>
<feature type="domain" description="DUF5931" evidence="6">
    <location>
        <begin position="9"/>
        <end position="171"/>
    </location>
</feature>
<dbReference type="Pfam" id="PF02518">
    <property type="entry name" value="HATPase_c"/>
    <property type="match status" value="1"/>
</dbReference>
<protein>
    <submittedName>
        <fullName evidence="7">ATP-binding protein</fullName>
    </submittedName>
</protein>
<dbReference type="InterPro" id="IPR045975">
    <property type="entry name" value="DUF5931"/>
</dbReference>
<dbReference type="Gene3D" id="3.30.565.10">
    <property type="entry name" value="Histidine kinase-like ATPase, C-terminal domain"/>
    <property type="match status" value="1"/>
</dbReference>
<keyword evidence="1" id="KW-0808">Transferase</keyword>
<dbReference type="GO" id="GO:0005524">
    <property type="term" value="F:ATP binding"/>
    <property type="evidence" value="ECO:0007669"/>
    <property type="project" value="UniProtKB-KW"/>
</dbReference>
<keyword evidence="4" id="KW-0812">Transmembrane</keyword>